<accession>A0A2X3EVC7</accession>
<dbReference type="PANTHER" id="PTHR40269">
    <property type="entry name" value="OUTER MEMBRANE PROTEIN-RELATED"/>
    <property type="match status" value="1"/>
</dbReference>
<feature type="compositionally biased region" description="Polar residues" evidence="1">
    <location>
        <begin position="168"/>
        <end position="177"/>
    </location>
</feature>
<dbReference type="AlphaFoldDB" id="A0A2X3EVC7"/>
<dbReference type="PANTHER" id="PTHR40269:SF1">
    <property type="entry name" value="OUTER MEMBRANE PROTEIN"/>
    <property type="match status" value="1"/>
</dbReference>
<feature type="compositionally biased region" description="Polar residues" evidence="1">
    <location>
        <begin position="140"/>
        <end position="159"/>
    </location>
</feature>
<sequence length="268" mass="30696">MATTWALFSSIDWDDDDHHHHDDDYHHGDYSHNGDNININVNNFNHITGENLPGNHVNWQHNPAYRGHTPYPDNTVAQRFHQTNVSGGLSATQHAPVDREAQRQAAMTQLQHNVPTATAGNLAANNTSRDAQRQAASAQLKQATQRSNYRGYDSTPTQQQRREAAKTQLKNPTPQQQQRREAARSHEQNRTPQQQQRRQQFQSATPAQRQQTLSHLRANALSGNESRAPSWQAQQERGLQSRQFSGVNRELRDGTRERLSEHHELRRR</sequence>
<organism evidence="2 3">
    <name type="scientific">Klebsiella pneumoniae</name>
    <dbReference type="NCBI Taxonomy" id="573"/>
    <lineage>
        <taxon>Bacteria</taxon>
        <taxon>Pseudomonadati</taxon>
        <taxon>Pseudomonadota</taxon>
        <taxon>Gammaproteobacteria</taxon>
        <taxon>Enterobacterales</taxon>
        <taxon>Enterobacteriaceae</taxon>
        <taxon>Klebsiella/Raoultella group</taxon>
        <taxon>Klebsiella</taxon>
        <taxon>Klebsiella pneumoniae complex</taxon>
    </lineage>
</organism>
<proteinExistence type="predicted"/>
<feature type="compositionally biased region" description="Basic and acidic residues" evidence="1">
    <location>
        <begin position="249"/>
        <end position="268"/>
    </location>
</feature>
<protein>
    <submittedName>
        <fullName evidence="2">Membrane protein</fullName>
    </submittedName>
</protein>
<feature type="compositionally biased region" description="Basic and acidic residues" evidence="1">
    <location>
        <begin position="178"/>
        <end position="189"/>
    </location>
</feature>
<evidence type="ECO:0000313" key="2">
    <source>
        <dbReference type="EMBL" id="SQC48242.1"/>
    </source>
</evidence>
<reference evidence="2 3" key="1">
    <citation type="submission" date="2018-06" db="EMBL/GenBank/DDBJ databases">
        <authorList>
            <consortium name="Pathogen Informatics"/>
            <person name="Doyle S."/>
        </authorList>
    </citation>
    <scope>NUCLEOTIDE SEQUENCE [LARGE SCALE GENOMIC DNA]</scope>
    <source>
        <strain evidence="2 3">NCTC13465</strain>
    </source>
</reference>
<dbReference type="InterPro" id="IPR021728">
    <property type="entry name" value="DUF3300"/>
</dbReference>
<evidence type="ECO:0000313" key="3">
    <source>
        <dbReference type="Proteomes" id="UP000251721"/>
    </source>
</evidence>
<feature type="compositionally biased region" description="Polar residues" evidence="1">
    <location>
        <begin position="203"/>
        <end position="214"/>
    </location>
</feature>
<evidence type="ECO:0000256" key="1">
    <source>
        <dbReference type="SAM" id="MobiDB-lite"/>
    </source>
</evidence>
<feature type="compositionally biased region" description="Low complexity" evidence="1">
    <location>
        <begin position="126"/>
        <end position="139"/>
    </location>
</feature>
<gene>
    <name evidence="2" type="ORF">NCTC13465_04432</name>
</gene>
<dbReference type="EMBL" id="UAWQ01000019">
    <property type="protein sequence ID" value="SQC48242.1"/>
    <property type="molecule type" value="Genomic_DNA"/>
</dbReference>
<feature type="compositionally biased region" description="Low complexity" evidence="1">
    <location>
        <begin position="190"/>
        <end position="202"/>
    </location>
</feature>
<dbReference type="Proteomes" id="UP000251721">
    <property type="component" value="Unassembled WGS sequence"/>
</dbReference>
<name>A0A2X3EVC7_KLEPN</name>
<feature type="region of interest" description="Disordered" evidence="1">
    <location>
        <begin position="126"/>
        <end position="268"/>
    </location>
</feature>
<feature type="compositionally biased region" description="Polar residues" evidence="1">
    <location>
        <begin position="221"/>
        <end position="246"/>
    </location>
</feature>